<dbReference type="InterPro" id="IPR016698">
    <property type="entry name" value="Numb/numb-like"/>
</dbReference>
<dbReference type="Pfam" id="PF00640">
    <property type="entry name" value="PID"/>
    <property type="match status" value="1"/>
</dbReference>
<dbReference type="AlphaFoldDB" id="A0ABD2Q002"/>
<evidence type="ECO:0000256" key="1">
    <source>
        <dbReference type="ARBA" id="ARBA00022473"/>
    </source>
</evidence>
<feature type="domain" description="PID" evidence="3">
    <location>
        <begin position="45"/>
        <end position="151"/>
    </location>
</feature>
<keyword evidence="5" id="KW-1185">Reference proteome</keyword>
<evidence type="ECO:0000259" key="3">
    <source>
        <dbReference type="PROSITE" id="PS01179"/>
    </source>
</evidence>
<keyword evidence="2" id="KW-0597">Phosphoprotein</keyword>
<dbReference type="PANTHER" id="PTHR47368">
    <property type="entry name" value="NUMB"/>
    <property type="match status" value="1"/>
</dbReference>
<accession>A0ABD2Q002</accession>
<evidence type="ECO:0000313" key="5">
    <source>
        <dbReference type="Proteomes" id="UP001626550"/>
    </source>
</evidence>
<dbReference type="Gene3D" id="2.30.29.30">
    <property type="entry name" value="Pleckstrin-homology domain (PH domain)/Phosphotyrosine-binding domain (PTB)"/>
    <property type="match status" value="1"/>
</dbReference>
<evidence type="ECO:0000313" key="4">
    <source>
        <dbReference type="EMBL" id="KAL3312041.1"/>
    </source>
</evidence>
<dbReference type="InterPro" id="IPR011993">
    <property type="entry name" value="PH-like_dom_sf"/>
</dbReference>
<dbReference type="SUPFAM" id="SSF50729">
    <property type="entry name" value="PH domain-like"/>
    <property type="match status" value="1"/>
</dbReference>
<reference evidence="4 5" key="1">
    <citation type="submission" date="2024-11" db="EMBL/GenBank/DDBJ databases">
        <title>Adaptive evolution of stress response genes in parasites aligns with host niche diversity.</title>
        <authorList>
            <person name="Hahn C."/>
            <person name="Resl P."/>
        </authorList>
    </citation>
    <scope>NUCLEOTIDE SEQUENCE [LARGE SCALE GENOMIC DNA]</scope>
    <source>
        <strain evidence="4">EGGRZ-B1_66</strain>
        <tissue evidence="4">Body</tissue>
    </source>
</reference>
<evidence type="ECO:0000256" key="2">
    <source>
        <dbReference type="ARBA" id="ARBA00022553"/>
    </source>
</evidence>
<dbReference type="Proteomes" id="UP001626550">
    <property type="component" value="Unassembled WGS sequence"/>
</dbReference>
<dbReference type="PANTHER" id="PTHR47368:SF2">
    <property type="entry name" value="PID DOMAIN-CONTAINING PROTEIN"/>
    <property type="match status" value="1"/>
</dbReference>
<gene>
    <name evidence="4" type="ORF">Ciccas_009373</name>
</gene>
<proteinExistence type="predicted"/>
<dbReference type="PROSITE" id="PS01179">
    <property type="entry name" value="PID"/>
    <property type="match status" value="1"/>
</dbReference>
<dbReference type="EMBL" id="JBJKFK010001894">
    <property type="protein sequence ID" value="KAL3312041.1"/>
    <property type="molecule type" value="Genomic_DNA"/>
</dbReference>
<comment type="caution">
    <text evidence="4">The sequence shown here is derived from an EMBL/GenBank/DDBJ whole genome shotgun (WGS) entry which is preliminary data.</text>
</comment>
<organism evidence="4 5">
    <name type="scientific">Cichlidogyrus casuarinus</name>
    <dbReference type="NCBI Taxonomy" id="1844966"/>
    <lineage>
        <taxon>Eukaryota</taxon>
        <taxon>Metazoa</taxon>
        <taxon>Spiralia</taxon>
        <taxon>Lophotrochozoa</taxon>
        <taxon>Platyhelminthes</taxon>
        <taxon>Monogenea</taxon>
        <taxon>Monopisthocotylea</taxon>
        <taxon>Dactylogyridea</taxon>
        <taxon>Ancyrocephalidae</taxon>
        <taxon>Cichlidogyrus</taxon>
    </lineage>
</organism>
<name>A0ABD2Q002_9PLAT</name>
<protein>
    <recommendedName>
        <fullName evidence="3">PID domain-containing protein</fullName>
    </recommendedName>
</protein>
<dbReference type="SMART" id="SM00462">
    <property type="entry name" value="PTB"/>
    <property type="match status" value="1"/>
</dbReference>
<dbReference type="InterPro" id="IPR006020">
    <property type="entry name" value="PTB/PI_dom"/>
</dbReference>
<keyword evidence="1" id="KW-0217">Developmental protein</keyword>
<sequence length="161" mass="18465">MSLTLSSIRRTLTFRRKRRPVQPIGDEKPLEYKQDEDQIRANQTCQFKVKYLGSIEVFESRGVEKIEQAILALHKQRKFPHNLLKRKSRPAVLVVGGTSLKVYQHGGHNILLDQTIDKVSFCAPDRKNDRGFGYICRDGVAQKWICHAFLSIGDQVNVSFP</sequence>